<keyword evidence="2" id="KW-0472">Membrane</keyword>
<gene>
    <name evidence="3" type="ORF">MPIPNATIZW_LOCUS11681</name>
</gene>
<keyword evidence="4" id="KW-1185">Reference proteome</keyword>
<name>A0ABN9ZYQ6_PIPNA</name>
<keyword evidence="2" id="KW-0812">Transmembrane</keyword>
<dbReference type="EMBL" id="OY882860">
    <property type="protein sequence ID" value="CAK6443375.1"/>
    <property type="molecule type" value="Genomic_DNA"/>
</dbReference>
<evidence type="ECO:0000313" key="3">
    <source>
        <dbReference type="EMBL" id="CAK6443375.1"/>
    </source>
</evidence>
<accession>A0ABN9ZYQ6</accession>
<feature type="transmembrane region" description="Helical" evidence="2">
    <location>
        <begin position="99"/>
        <end position="121"/>
    </location>
</feature>
<evidence type="ECO:0000313" key="4">
    <source>
        <dbReference type="Proteomes" id="UP001314169"/>
    </source>
</evidence>
<evidence type="ECO:0000256" key="1">
    <source>
        <dbReference type="SAM" id="MobiDB-lite"/>
    </source>
</evidence>
<feature type="transmembrane region" description="Helical" evidence="2">
    <location>
        <begin position="37"/>
        <end position="57"/>
    </location>
</feature>
<organism evidence="3 4">
    <name type="scientific">Pipistrellus nathusii</name>
    <name type="common">Nathusius' pipistrelle</name>
    <dbReference type="NCBI Taxonomy" id="59473"/>
    <lineage>
        <taxon>Eukaryota</taxon>
        <taxon>Metazoa</taxon>
        <taxon>Chordata</taxon>
        <taxon>Craniata</taxon>
        <taxon>Vertebrata</taxon>
        <taxon>Euteleostomi</taxon>
        <taxon>Mammalia</taxon>
        <taxon>Eutheria</taxon>
        <taxon>Laurasiatheria</taxon>
        <taxon>Chiroptera</taxon>
        <taxon>Yangochiroptera</taxon>
        <taxon>Vespertilionidae</taxon>
        <taxon>Pipistrellus</taxon>
    </lineage>
</organism>
<protein>
    <submittedName>
        <fullName evidence="3">Uncharacterized protein</fullName>
    </submittedName>
</protein>
<dbReference type="Proteomes" id="UP001314169">
    <property type="component" value="Chromosome 3"/>
</dbReference>
<keyword evidence="2" id="KW-1133">Transmembrane helix</keyword>
<proteinExistence type="predicted"/>
<sequence length="152" mass="17025">MTRDCHKYFLLLAWEEEAGRPVCSGACTLSFRGLRGYLYSLWSGEIPATLLFFRVFVSWNATVLSVPPQPPAPRSHQSRTPGRTWSPPPFLGGKGPSPFLPFFHLIVLFCFCFSFTHNWLLSLREPGNKEPQAAILAGKSLYLASRPAPPPF</sequence>
<feature type="region of interest" description="Disordered" evidence="1">
    <location>
        <begin position="67"/>
        <end position="86"/>
    </location>
</feature>
<reference evidence="3" key="1">
    <citation type="submission" date="2023-12" db="EMBL/GenBank/DDBJ databases">
        <authorList>
            <person name="Brown T."/>
        </authorList>
    </citation>
    <scope>NUCLEOTIDE SEQUENCE</scope>
</reference>
<evidence type="ECO:0000256" key="2">
    <source>
        <dbReference type="SAM" id="Phobius"/>
    </source>
</evidence>